<evidence type="ECO:0000313" key="7">
    <source>
        <dbReference type="EMBL" id="CAH1407133.1"/>
    </source>
</evidence>
<dbReference type="Pfam" id="PF14655">
    <property type="entry name" value="RAB3GAP2_N"/>
    <property type="match status" value="1"/>
</dbReference>
<evidence type="ECO:0000259" key="6">
    <source>
        <dbReference type="Pfam" id="PF14656"/>
    </source>
</evidence>
<proteinExistence type="inferred from homology"/>
<dbReference type="InterPro" id="IPR026059">
    <property type="entry name" value="Rab3GAP2"/>
</dbReference>
<dbReference type="GO" id="GO:0005737">
    <property type="term" value="C:cytoplasm"/>
    <property type="evidence" value="ECO:0007669"/>
    <property type="project" value="UniProtKB-SubCell"/>
</dbReference>
<reference evidence="7" key="1">
    <citation type="submission" date="2022-01" db="EMBL/GenBank/DDBJ databases">
        <authorList>
            <person name="King R."/>
        </authorList>
    </citation>
    <scope>NUCLEOTIDE SEQUENCE</scope>
</reference>
<evidence type="ECO:0000259" key="5">
    <source>
        <dbReference type="Pfam" id="PF14655"/>
    </source>
</evidence>
<dbReference type="Pfam" id="PF14656">
    <property type="entry name" value="RAB3GAP2_C"/>
    <property type="match status" value="1"/>
</dbReference>
<evidence type="ECO:0000313" key="8">
    <source>
        <dbReference type="Proteomes" id="UP001152798"/>
    </source>
</evidence>
<gene>
    <name evidence="7" type="ORF">NEZAVI_LOCUS14929</name>
</gene>
<dbReference type="Proteomes" id="UP001152798">
    <property type="component" value="Chromosome 7"/>
</dbReference>
<sequence>MMTCQFEKIASILELEKVKTCLFIQEPSDNSDDFEDESWNWSVEETVTSKENWLEECEISLSPTSELLVLSHEKNLVILKAKWDSDGENGGDKIKYLLSWHGDLSLDPSEVITCLLCLPICAQGKLSAHCGADWTCIAVGFSSGAVRFYTEKGSLLHSEVFHEEPVLRLKCQSYQPMYSSVLGTQSDELFVIYPGIVCCIQGFVLCNTIKACRNQLARVQARCGDRIDAPPLALTKWSLSEQETISDVGILGSQATNSFGHLTTASIRGGYYALYRPSPPQISVAIASGVRPYVGFHCIIEGTANPVLTDVAKAVATKVKSAIGQVVPGWLGGGRRPSSVEKSKEKGTIEPAESMSCRFGLCDAIRKGERIFMSPEKSLSVTCDSLGRVVLIDNLSGIALRMWKGYRDAQCGFLPIEEKKHGRGRRALFLVIYAPKKGIIEVWALQQGPKISTFTASKNGRLLYVNYGLLGVNALSMMSSNASHHPCVFINNAGVISKVIVPFHAILSKSDPRSRDEHILKQIKRALSNCHGPEFLQLMTQLITPQAKIQALELAAKAKFITPEILDSAIVGFLEKLKSIEEENLGAEEKKCLLVCENLQRLLKFYVMTVTLQAEPPRYSTVVPDSPVDDDEGLAKVLRLTKEETQRFFNFITIDSEKNSRSKVKFDQPDNKFSLFLISFLPSVMKPPPLLVAHSMTSSDLAMIGELLCQCVLYGSCSIENWKKAAFESCIEASSLLHSAICYWLKKPLGNNARSEVILFMHLMVAITLLSSQRETVEFWENVRSVITESTNITNALSAAIIARSVYLNIEDQLADDNDSDWETVSSESCVWSQLISQVEAVALLQSTLNYKPSQELPKTIMPNLEYNKPDFSLSYIVNKGPGSVCESVAKWVSSWGLRPEWLSTPSDASEVIEEDDLPIGAVITGFDPGSDPTVEARETVPEQDRALVLLNELRAHFPYSLAQGPLVAGQSWEYVSAWARDPDQIELLTASLRSLTNITSPHLRQGLCSIIWNVHLKSKFEATVRLLHKVGKLPKEKLCRTEINISDTNVKHFLTRLTDFIELFLECVSAAEVSNEMTKIKVEPLWTECQPSLAEICLAQAPPNSGILELHGICIAVLTVLAGLPLRLHHPITSLFDSFSEQCLWRDIKDGCTITLPIPDPKLQSNRLTFLTRALTAAIEPLAGDGDLTETIAWSRLIFSIARDWSIPLDTLRIHEVCQYYLVNRDRNAEEVFPAVNDKEKLAHHLLIIVGQRMKTHIASSHEAFAERLTNLGPSLTAWVQDQEALKVPCNIKDTVQLSKLVATLLPETSSNSKLACHLFNAICPLGR</sequence>
<dbReference type="OrthoDB" id="2019917at2759"/>
<evidence type="ECO:0000256" key="2">
    <source>
        <dbReference type="ARBA" id="ARBA00008153"/>
    </source>
</evidence>
<dbReference type="GO" id="GO:0005096">
    <property type="term" value="F:GTPase activator activity"/>
    <property type="evidence" value="ECO:0007669"/>
    <property type="project" value="UniProtKB-KW"/>
</dbReference>
<evidence type="ECO:0000256" key="3">
    <source>
        <dbReference type="ARBA" id="ARBA00022468"/>
    </source>
</evidence>
<dbReference type="InterPro" id="IPR032839">
    <property type="entry name" value="RAB3GAP_N"/>
</dbReference>
<comment type="subcellular location">
    <subcellularLocation>
        <location evidence="1">Cytoplasm</location>
    </subcellularLocation>
</comment>
<keyword evidence="8" id="KW-1185">Reference proteome</keyword>
<feature type="domain" description="Rab3-GAP regulatory subunit N-terminal" evidence="5">
    <location>
        <begin position="53"/>
        <end position="463"/>
    </location>
</feature>
<keyword evidence="4" id="KW-0963">Cytoplasm</keyword>
<dbReference type="PANTHER" id="PTHR12472:SF0">
    <property type="entry name" value="RAB3 GTPASE-ACTIVATING PROTEIN NON-CATALYTIC SUBUNIT"/>
    <property type="match status" value="1"/>
</dbReference>
<keyword evidence="3" id="KW-0343">GTPase activation</keyword>
<accession>A0A9P0HS26</accession>
<protein>
    <recommendedName>
        <fullName evidence="9">Rab3 GTPase-activating protein non-catalytic subunit</fullName>
    </recommendedName>
</protein>
<feature type="domain" description="Rab3GAP regulatory subunit C-terminal" evidence="6">
    <location>
        <begin position="736"/>
        <end position="1307"/>
    </location>
</feature>
<comment type="similarity">
    <text evidence="2">Belongs to the Rab3-GAP regulatory subunit family.</text>
</comment>
<dbReference type="InterPro" id="IPR029257">
    <property type="entry name" value="RAB3GAP2_C"/>
</dbReference>
<evidence type="ECO:0008006" key="9">
    <source>
        <dbReference type="Google" id="ProtNLM"/>
    </source>
</evidence>
<name>A0A9P0HS26_NEZVI</name>
<evidence type="ECO:0000256" key="1">
    <source>
        <dbReference type="ARBA" id="ARBA00004496"/>
    </source>
</evidence>
<dbReference type="PANTHER" id="PTHR12472">
    <property type="entry name" value="RAB3-GAP REGULATORY DOMAIN"/>
    <property type="match status" value="1"/>
</dbReference>
<organism evidence="7 8">
    <name type="scientific">Nezara viridula</name>
    <name type="common">Southern green stink bug</name>
    <name type="synonym">Cimex viridulus</name>
    <dbReference type="NCBI Taxonomy" id="85310"/>
    <lineage>
        <taxon>Eukaryota</taxon>
        <taxon>Metazoa</taxon>
        <taxon>Ecdysozoa</taxon>
        <taxon>Arthropoda</taxon>
        <taxon>Hexapoda</taxon>
        <taxon>Insecta</taxon>
        <taxon>Pterygota</taxon>
        <taxon>Neoptera</taxon>
        <taxon>Paraneoptera</taxon>
        <taxon>Hemiptera</taxon>
        <taxon>Heteroptera</taxon>
        <taxon>Panheteroptera</taxon>
        <taxon>Pentatomomorpha</taxon>
        <taxon>Pentatomoidea</taxon>
        <taxon>Pentatomidae</taxon>
        <taxon>Pentatominae</taxon>
        <taxon>Nezara</taxon>
    </lineage>
</organism>
<dbReference type="EMBL" id="OV725083">
    <property type="protein sequence ID" value="CAH1407133.1"/>
    <property type="molecule type" value="Genomic_DNA"/>
</dbReference>
<evidence type="ECO:0000256" key="4">
    <source>
        <dbReference type="ARBA" id="ARBA00022490"/>
    </source>
</evidence>